<evidence type="ECO:0000256" key="1">
    <source>
        <dbReference type="SAM" id="MobiDB-lite"/>
    </source>
</evidence>
<feature type="region of interest" description="Disordered" evidence="1">
    <location>
        <begin position="2042"/>
        <end position="2064"/>
    </location>
</feature>
<feature type="compositionally biased region" description="Basic and acidic residues" evidence="1">
    <location>
        <begin position="562"/>
        <end position="572"/>
    </location>
</feature>
<feature type="compositionally biased region" description="Low complexity" evidence="1">
    <location>
        <begin position="1157"/>
        <end position="1168"/>
    </location>
</feature>
<feature type="compositionally biased region" description="Basic and acidic residues" evidence="1">
    <location>
        <begin position="940"/>
        <end position="959"/>
    </location>
</feature>
<feature type="compositionally biased region" description="Polar residues" evidence="1">
    <location>
        <begin position="33"/>
        <end position="52"/>
    </location>
</feature>
<organism evidence="2 3">
    <name type="scientific">Papiliotrema laurentii</name>
    <name type="common">Cryptococcus laurentii</name>
    <dbReference type="NCBI Taxonomy" id="5418"/>
    <lineage>
        <taxon>Eukaryota</taxon>
        <taxon>Fungi</taxon>
        <taxon>Dikarya</taxon>
        <taxon>Basidiomycota</taxon>
        <taxon>Agaricomycotina</taxon>
        <taxon>Tremellomycetes</taxon>
        <taxon>Tremellales</taxon>
        <taxon>Rhynchogastremaceae</taxon>
        <taxon>Papiliotrema</taxon>
    </lineage>
</organism>
<feature type="compositionally biased region" description="Low complexity" evidence="1">
    <location>
        <begin position="1351"/>
        <end position="1362"/>
    </location>
</feature>
<protein>
    <submittedName>
        <fullName evidence="2">Uncharacterized protein</fullName>
    </submittedName>
</protein>
<dbReference type="Proteomes" id="UP001182556">
    <property type="component" value="Unassembled WGS sequence"/>
</dbReference>
<feature type="compositionally biased region" description="Basic and acidic residues" evidence="1">
    <location>
        <begin position="1572"/>
        <end position="1582"/>
    </location>
</feature>
<feature type="region of interest" description="Disordered" evidence="1">
    <location>
        <begin position="1602"/>
        <end position="1688"/>
    </location>
</feature>
<feature type="compositionally biased region" description="Polar residues" evidence="1">
    <location>
        <begin position="195"/>
        <end position="229"/>
    </location>
</feature>
<feature type="compositionally biased region" description="Low complexity" evidence="1">
    <location>
        <begin position="770"/>
        <end position="779"/>
    </location>
</feature>
<feature type="compositionally biased region" description="Acidic residues" evidence="1">
    <location>
        <begin position="801"/>
        <end position="816"/>
    </location>
</feature>
<feature type="compositionally biased region" description="Polar residues" evidence="1">
    <location>
        <begin position="306"/>
        <end position="327"/>
    </location>
</feature>
<feature type="compositionally biased region" description="Basic and acidic residues" evidence="1">
    <location>
        <begin position="1140"/>
        <end position="1149"/>
    </location>
</feature>
<comment type="caution">
    <text evidence="2">The sequence shown here is derived from an EMBL/GenBank/DDBJ whole genome shotgun (WGS) entry which is preliminary data.</text>
</comment>
<feature type="compositionally biased region" description="Acidic residues" evidence="1">
    <location>
        <begin position="548"/>
        <end position="561"/>
    </location>
</feature>
<feature type="compositionally biased region" description="Basic and acidic residues" evidence="1">
    <location>
        <begin position="413"/>
        <end position="422"/>
    </location>
</feature>
<feature type="compositionally biased region" description="Low complexity" evidence="1">
    <location>
        <begin position="1438"/>
        <end position="1460"/>
    </location>
</feature>
<keyword evidence="3" id="KW-1185">Reference proteome</keyword>
<feature type="compositionally biased region" description="Polar residues" evidence="1">
    <location>
        <begin position="739"/>
        <end position="753"/>
    </location>
</feature>
<feature type="compositionally biased region" description="Polar residues" evidence="1">
    <location>
        <begin position="488"/>
        <end position="508"/>
    </location>
</feature>
<feature type="compositionally biased region" description="Low complexity" evidence="1">
    <location>
        <begin position="21"/>
        <end position="32"/>
    </location>
</feature>
<sequence>MVREISPPQAKYMTAPPSGLSSSRIPVASSSSRTASTNKTPAVRSSSSTQPSAIRKRAVLGERNDLENTPPGSHTASRTKGVKAKVASSTKFRTPIVVARVTSNSYSSSAFSTPRPTASALPRRSSSSSMSARPRDSLSMSTLTFPVDPDMTQLLDVEPPSFEGLSSPGMSELDEERTPIVKQKTSVGPGRLLTPENSQENTTQPGPSFSSINLSPTRLPTPPASQFSEETAIFDSSRTSRVRPRPAPTPPRQINRVHRAEDATPDPSPNPRRKKSPRVVDVVQSPSRPSSRSPRSTPLDGLARFTGQTPQVAPSTPTAAELSQSIRTIVMPSTAPAASRRPRKSIVPSTKTAPRTSVKPKSRKSLPPQSAVTNKRTRKSMTPAAIEALTGRPIGFLEKPVEPEPGDDPLLLKAKDDDEWLQKRRLSRSQSLSSSRGSPRSRRDSSVAMSHKSASAGPSRLREVTTFHDEDTPAQLSPPLESHEDQCSSHSTSLDNSQTDASQPQHPSSSRDEAAELGMSLAGDAIIDLGVDSGHYDMEYDIQPGWASDDDTDAGEAEEPDNSERLDVHDDGVADDTFIHLFGRRDQSERERTEVLSQTPIKSPNPAQFISTTPAFSPPRPDDPVAPSTSPRALIAAALEDLAMAETAALAVIHTEVQHSTSSSIVPELTLNDDSTLHVVQAAWEEFSEVTTVESPAVPVQSPAPIADVFSADPVAEATPGNHEPASVQTDEMEENVPKDSNSSTDQLASTTPPGSPRREVISAPPSPSPSADSLAPNAGIETGEHKSPIEHEAASHGDPTEEANQEQWDVSEEQVDVPARSPSRECQSHSSPPQTPSAAIEEPLGGTNAISQEALLSSPVGGRGEEAPTIDLAAPTLQDDLDEPVIESPECRSPEAIFYGRDVSQSPRRNTQDLDDRQLEALIASTAAPTDAQPEVSEVEVHLNEEPRGSFGLEEHDPPALQETPEAEGASWEDSMEESLEGIDAEADRVFSRYISIPPSPHHEPVGDSDPQDKSFSSPPPRPSLLAPTTPISARKSPLMTPRRYLGSPYRMVVSPQPNTLAAPSLMESPRRSPRIARLRMMDSPKLEPTEKATEEAEGSDVESPEDSSPPEPSEVPSQMDVPAVLEPTSPVKEGSSSEEQKVNAKDEEVQESSLDAADGVGDADVASPGGSADRELGSEERSDPSPGPPDETPRQEVHDGPLQAPGSSCSLVDRDEADDNTDQQPPIESLPLAVEAGAVGEQVSPQAALPADAGDEQNGDAHAEMEGEEECNEQEEGEEELPPARKSSRIVVRVVNRGIVKVERPSDPSEIVSLPRTTDAAAHREDEAEKSQEASVTAMGESLAGVQASGSSGPSDVSVSRADGPTESASALSESAASTFIDSRPTHSTVAEEPSTSNVTSQNLPTQPSPSPSVHRFANASGGAVSSLKSMLVRRQSVSSSSAVARPSRLSLVASAEDAPADEEAPQEEIRELRRQARRSLGEELAHATLGDSSFQDGDESFRSVVEVSSMDPRAAARAAAILKLNHAYIEHGILPSSTTPSTSTVPLPTPSTPGAIGTRTPRSERRRRAFESKHFATAESARKLNPEELLYEAELEIVQSRRSRSRSRAKSLGAESTATGWESDETEYALPGGWKRTPGQKRKRSKSLHRAILPSMAEEQVANDDHDDVRVEKGKEKERQDGRPWGIPEWKRLEKTFRKEKEAWTKEREIKPLPGLFGWAKKALTGAVDEPKEWDNERVVRRFVAEEHAQGLGGEWAEKMIRLRVKALEKRVNAPRPEKDDKERDDLDKRHGKKPRVEEKRKEQVLSTPRRSSVGEGDSTVVSIVPPSTIRRMLGYVWSRPSGDTSVVEEGEEDESYVSSRGKPSAADKSSDEVFKEGPGKRVENKLLTRLREVRDEALPPVPSASTPSPSTAPRAAEPVSTPMRQVPNQPNTPAHPSSPAWRTPPIPGAFRPAFHATASSSTPSASRPAMTSTAEPVTPKIYPSLNPPFTQRSSAIKALFDTPRSSPSTTSKPIAIPVKKDGSKSVSDLVRSFEEEGTFARSYEKERSKEELRRVQSRGL</sequence>
<feature type="region of interest" description="Disordered" evidence="1">
    <location>
        <begin position="536"/>
        <end position="629"/>
    </location>
</feature>
<gene>
    <name evidence="2" type="ORF">DB88DRAFT_499090</name>
</gene>
<feature type="compositionally biased region" description="Polar residues" evidence="1">
    <location>
        <begin position="595"/>
        <end position="615"/>
    </location>
</feature>
<feature type="compositionally biased region" description="Low complexity" evidence="1">
    <location>
        <begin position="2006"/>
        <end position="2017"/>
    </location>
</feature>
<feature type="compositionally biased region" description="Basic and acidic residues" evidence="1">
    <location>
        <begin position="1666"/>
        <end position="1685"/>
    </location>
</feature>
<feature type="compositionally biased region" description="Basic and acidic residues" evidence="1">
    <location>
        <begin position="911"/>
        <end position="920"/>
    </location>
</feature>
<name>A0AAD9CWL5_PAPLA</name>
<feature type="compositionally biased region" description="Acidic residues" evidence="1">
    <location>
        <begin position="975"/>
        <end position="986"/>
    </location>
</feature>
<feature type="compositionally biased region" description="Acidic residues" evidence="1">
    <location>
        <begin position="1097"/>
        <end position="1107"/>
    </location>
</feature>
<feature type="region of interest" description="Disordered" evidence="1">
    <location>
        <begin position="103"/>
        <end position="519"/>
    </location>
</feature>
<feature type="compositionally biased region" description="Basic and acidic residues" evidence="1">
    <location>
        <begin position="1323"/>
        <end position="1334"/>
    </location>
</feature>
<feature type="compositionally biased region" description="Low complexity" evidence="1">
    <location>
        <begin position="1369"/>
        <end position="1380"/>
    </location>
</feature>
<feature type="compositionally biased region" description="Low complexity" evidence="1">
    <location>
        <begin position="103"/>
        <end position="132"/>
    </location>
</feature>
<accession>A0AAD9CWL5</accession>
<feature type="compositionally biased region" description="Low complexity" evidence="1">
    <location>
        <begin position="1956"/>
        <end position="1978"/>
    </location>
</feature>
<feature type="compositionally biased region" description="Basic and acidic residues" evidence="1">
    <location>
        <begin position="783"/>
        <end position="800"/>
    </location>
</feature>
<feature type="compositionally biased region" description="Basic and acidic residues" evidence="1">
    <location>
        <begin position="460"/>
        <end position="471"/>
    </location>
</feature>
<evidence type="ECO:0000313" key="2">
    <source>
        <dbReference type="EMBL" id="KAK1921753.1"/>
    </source>
</evidence>
<feature type="compositionally biased region" description="Acidic residues" evidence="1">
    <location>
        <begin position="1850"/>
        <end position="1859"/>
    </location>
</feature>
<dbReference type="EMBL" id="JAODAN010000010">
    <property type="protein sequence ID" value="KAK1921753.1"/>
    <property type="molecule type" value="Genomic_DNA"/>
</dbReference>
<feature type="compositionally biased region" description="Basic and acidic residues" evidence="1">
    <location>
        <begin position="1771"/>
        <end position="1807"/>
    </location>
</feature>
<feature type="compositionally biased region" description="Acidic residues" evidence="1">
    <location>
        <begin position="1268"/>
        <end position="1283"/>
    </location>
</feature>
<feature type="compositionally biased region" description="Low complexity" evidence="1">
    <location>
        <begin position="279"/>
        <end position="296"/>
    </location>
</feature>
<feature type="region of interest" description="Disordered" evidence="1">
    <location>
        <begin position="1537"/>
        <end position="1582"/>
    </location>
</feature>
<feature type="compositionally biased region" description="Polar residues" evidence="1">
    <location>
        <begin position="1926"/>
        <end position="1939"/>
    </location>
</feature>
<feature type="region of interest" description="Disordered" evidence="1">
    <location>
        <begin position="715"/>
        <end position="1291"/>
    </location>
</feature>
<feature type="compositionally biased region" description="Basic and acidic residues" evidence="1">
    <location>
        <begin position="1081"/>
        <end position="1096"/>
    </location>
</feature>
<feature type="region of interest" description="Disordered" evidence="1">
    <location>
        <begin position="1304"/>
        <end position="1422"/>
    </location>
</feature>
<reference evidence="2" key="1">
    <citation type="submission" date="2023-02" db="EMBL/GenBank/DDBJ databases">
        <title>Identification and recombinant expression of a fungal hydrolase from Papiliotrema laurentii that hydrolyzes apple cutin and clears colloidal polyester polyurethane.</title>
        <authorList>
            <consortium name="DOE Joint Genome Institute"/>
            <person name="Roman V.A."/>
            <person name="Bojanowski C."/>
            <person name="Crable B.R."/>
            <person name="Wagner D.N."/>
            <person name="Hung C.S."/>
            <person name="Nadeau L.J."/>
            <person name="Schratz L."/>
            <person name="Haridas S."/>
            <person name="Pangilinan J."/>
            <person name="Lipzen A."/>
            <person name="Na H."/>
            <person name="Yan M."/>
            <person name="Ng V."/>
            <person name="Grigoriev I.V."/>
            <person name="Spatafora J.W."/>
            <person name="Barlow D."/>
            <person name="Biffinger J."/>
            <person name="Kelley-Loughnane N."/>
            <person name="Varaljay V.A."/>
            <person name="Crookes-Goodson W.J."/>
        </authorList>
    </citation>
    <scope>NUCLEOTIDE SEQUENCE</scope>
    <source>
        <strain evidence="2">5307AH</strain>
    </source>
</reference>
<feature type="region of interest" description="Disordered" evidence="1">
    <location>
        <begin position="1771"/>
        <end position="2030"/>
    </location>
</feature>
<feature type="compositionally biased region" description="Basic residues" evidence="1">
    <location>
        <begin position="1641"/>
        <end position="1652"/>
    </location>
</feature>
<feature type="compositionally biased region" description="Low complexity" evidence="1">
    <location>
        <begin position="1907"/>
        <end position="1922"/>
    </location>
</feature>
<proteinExistence type="predicted"/>
<feature type="compositionally biased region" description="Basic and acidic residues" evidence="1">
    <location>
        <begin position="2046"/>
        <end position="2058"/>
    </location>
</feature>
<feature type="compositionally biased region" description="Basic and acidic residues" evidence="1">
    <location>
        <begin position="1872"/>
        <end position="1901"/>
    </location>
</feature>
<feature type="region of interest" description="Disordered" evidence="1">
    <location>
        <begin position="1438"/>
        <end position="1471"/>
    </location>
</feature>
<feature type="compositionally biased region" description="Basic and acidic residues" evidence="1">
    <location>
        <begin position="1174"/>
        <end position="1185"/>
    </location>
</feature>
<feature type="region of interest" description="Disordered" evidence="1">
    <location>
        <begin position="1"/>
        <end position="89"/>
    </location>
</feature>
<evidence type="ECO:0000313" key="3">
    <source>
        <dbReference type="Proteomes" id="UP001182556"/>
    </source>
</evidence>
<feature type="compositionally biased region" description="Low complexity" evidence="1">
    <location>
        <begin position="1537"/>
        <end position="1549"/>
    </location>
</feature>
<feature type="compositionally biased region" description="Polar residues" evidence="1">
    <location>
        <begin position="1388"/>
        <end position="1408"/>
    </location>
</feature>
<feature type="compositionally biased region" description="Basic and acidic residues" evidence="1">
    <location>
        <begin position="583"/>
        <end position="594"/>
    </location>
</feature>
<feature type="compositionally biased region" description="Low complexity" evidence="1">
    <location>
        <begin position="428"/>
        <end position="438"/>
    </location>
</feature>